<dbReference type="GO" id="GO:0016020">
    <property type="term" value="C:membrane"/>
    <property type="evidence" value="ECO:0007669"/>
    <property type="project" value="UniProtKB-SubCell"/>
</dbReference>
<dbReference type="AlphaFoldDB" id="A0AAX6F252"/>
<dbReference type="Proteomes" id="UP001140949">
    <property type="component" value="Unassembled WGS sequence"/>
</dbReference>
<evidence type="ECO:0000256" key="1">
    <source>
        <dbReference type="ARBA" id="ARBA00004141"/>
    </source>
</evidence>
<name>A0AAX6F252_IRIPA</name>
<dbReference type="GO" id="GO:0022857">
    <property type="term" value="F:transmembrane transporter activity"/>
    <property type="evidence" value="ECO:0007669"/>
    <property type="project" value="InterPro"/>
</dbReference>
<proteinExistence type="inferred from homology"/>
<gene>
    <name evidence="7" type="ORF">M6B38_157590</name>
</gene>
<dbReference type="EMBL" id="JANAVB010032618">
    <property type="protein sequence ID" value="KAJ6810065.1"/>
    <property type="molecule type" value="Genomic_DNA"/>
</dbReference>
<keyword evidence="8" id="KW-1185">Reference proteome</keyword>
<evidence type="ECO:0000256" key="4">
    <source>
        <dbReference type="ARBA" id="ARBA00022989"/>
    </source>
</evidence>
<dbReference type="InterPro" id="IPR000109">
    <property type="entry name" value="POT_fam"/>
</dbReference>
<reference evidence="7" key="1">
    <citation type="journal article" date="2023" name="GigaByte">
        <title>Genome assembly of the bearded iris, Iris pallida Lam.</title>
        <authorList>
            <person name="Bruccoleri R.E."/>
            <person name="Oakeley E.J."/>
            <person name="Faust A.M.E."/>
            <person name="Altorfer M."/>
            <person name="Dessus-Babus S."/>
            <person name="Burckhardt D."/>
            <person name="Oertli M."/>
            <person name="Naumann U."/>
            <person name="Petersen F."/>
            <person name="Wong J."/>
        </authorList>
    </citation>
    <scope>NUCLEOTIDE SEQUENCE</scope>
    <source>
        <strain evidence="7">GSM-AAB239-AS_SAM_17_03QT</strain>
    </source>
</reference>
<feature type="compositionally biased region" description="Low complexity" evidence="6">
    <location>
        <begin position="201"/>
        <end position="228"/>
    </location>
</feature>
<comment type="subcellular location">
    <subcellularLocation>
        <location evidence="1">Membrane</location>
        <topology evidence="1">Multi-pass membrane protein</topology>
    </subcellularLocation>
</comment>
<dbReference type="Gene3D" id="1.20.1250.20">
    <property type="entry name" value="MFS general substrate transporter like domains"/>
    <property type="match status" value="1"/>
</dbReference>
<keyword evidence="3" id="KW-0812">Transmembrane</keyword>
<comment type="similarity">
    <text evidence="2">Belongs to the major facilitator superfamily. Proton-dependent oligopeptide transporter (POT/PTR) (TC 2.A.17) family.</text>
</comment>
<sequence>MARVIVAAVRKCRVPVPSDPKELQELDLEVYREKGRFRIDSTSTLRFLNKAAVSVGTDTPWMLSPVTQVEETKQILRLIPIQVAMFVPCTMIAQINTLFVKQGTTLDRHIGPRFEIPCSLPRGVRDDNHARLDRPLRPLLREAHEGPDEEPPGDHAPPEDRSGDGSARGDDGDGVPGREEKAGPSPEATGWCRAEARFRRPSSYCSRSSCSWGWPTPSWWWGARSSSTTRRRRA</sequence>
<dbReference type="PANTHER" id="PTHR11654">
    <property type="entry name" value="OLIGOPEPTIDE TRANSPORTER-RELATED"/>
    <property type="match status" value="1"/>
</dbReference>
<dbReference type="Pfam" id="PF00854">
    <property type="entry name" value="PTR2"/>
    <property type="match status" value="1"/>
</dbReference>
<dbReference type="InterPro" id="IPR036259">
    <property type="entry name" value="MFS_trans_sf"/>
</dbReference>
<accession>A0AAX6F252</accession>
<keyword evidence="4" id="KW-1133">Transmembrane helix</keyword>
<evidence type="ECO:0000256" key="3">
    <source>
        <dbReference type="ARBA" id="ARBA00022692"/>
    </source>
</evidence>
<evidence type="ECO:0000256" key="2">
    <source>
        <dbReference type="ARBA" id="ARBA00005982"/>
    </source>
</evidence>
<keyword evidence="5" id="KW-0472">Membrane</keyword>
<reference evidence="7" key="2">
    <citation type="submission" date="2023-04" db="EMBL/GenBank/DDBJ databases">
        <authorList>
            <person name="Bruccoleri R.E."/>
            <person name="Oakeley E.J."/>
            <person name="Faust A.-M."/>
            <person name="Dessus-Babus S."/>
            <person name="Altorfer M."/>
            <person name="Burckhardt D."/>
            <person name="Oertli M."/>
            <person name="Naumann U."/>
            <person name="Petersen F."/>
            <person name="Wong J."/>
        </authorList>
    </citation>
    <scope>NUCLEOTIDE SEQUENCE</scope>
    <source>
        <strain evidence="7">GSM-AAB239-AS_SAM_17_03QT</strain>
        <tissue evidence="7">Leaf</tissue>
    </source>
</reference>
<evidence type="ECO:0000256" key="6">
    <source>
        <dbReference type="SAM" id="MobiDB-lite"/>
    </source>
</evidence>
<comment type="caution">
    <text evidence="7">The sequence shown here is derived from an EMBL/GenBank/DDBJ whole genome shotgun (WGS) entry which is preliminary data.</text>
</comment>
<evidence type="ECO:0000256" key="5">
    <source>
        <dbReference type="ARBA" id="ARBA00023136"/>
    </source>
</evidence>
<evidence type="ECO:0000313" key="7">
    <source>
        <dbReference type="EMBL" id="KAJ6810065.1"/>
    </source>
</evidence>
<protein>
    <submittedName>
        <fullName evidence="7">Protein NRT1/ PTR FAMILY 5.2-like</fullName>
    </submittedName>
</protein>
<feature type="compositionally biased region" description="Basic and acidic residues" evidence="6">
    <location>
        <begin position="125"/>
        <end position="182"/>
    </location>
</feature>
<organism evidence="7 8">
    <name type="scientific">Iris pallida</name>
    <name type="common">Sweet iris</name>
    <dbReference type="NCBI Taxonomy" id="29817"/>
    <lineage>
        <taxon>Eukaryota</taxon>
        <taxon>Viridiplantae</taxon>
        <taxon>Streptophyta</taxon>
        <taxon>Embryophyta</taxon>
        <taxon>Tracheophyta</taxon>
        <taxon>Spermatophyta</taxon>
        <taxon>Magnoliopsida</taxon>
        <taxon>Liliopsida</taxon>
        <taxon>Asparagales</taxon>
        <taxon>Iridaceae</taxon>
        <taxon>Iridoideae</taxon>
        <taxon>Irideae</taxon>
        <taxon>Iris</taxon>
    </lineage>
</organism>
<feature type="region of interest" description="Disordered" evidence="6">
    <location>
        <begin position="125"/>
        <end position="234"/>
    </location>
</feature>
<evidence type="ECO:0000313" key="8">
    <source>
        <dbReference type="Proteomes" id="UP001140949"/>
    </source>
</evidence>